<protein>
    <submittedName>
        <fullName evidence="1">Uncharacterized protein</fullName>
    </submittedName>
</protein>
<reference evidence="1" key="2">
    <citation type="journal article" date="2015" name="Data Brief">
        <title>Shoot transcriptome of the giant reed, Arundo donax.</title>
        <authorList>
            <person name="Barrero R.A."/>
            <person name="Guerrero F.D."/>
            <person name="Moolhuijzen P."/>
            <person name="Goolsby J.A."/>
            <person name="Tidwell J."/>
            <person name="Bellgard S.E."/>
            <person name="Bellgard M.I."/>
        </authorList>
    </citation>
    <scope>NUCLEOTIDE SEQUENCE</scope>
    <source>
        <tissue evidence="1">Shoot tissue taken approximately 20 cm above the soil surface</tissue>
    </source>
</reference>
<dbReference type="EMBL" id="GBRH01217149">
    <property type="protein sequence ID" value="JAD80746.1"/>
    <property type="molecule type" value="Transcribed_RNA"/>
</dbReference>
<name>A0A0A9CYS2_ARUDO</name>
<dbReference type="AlphaFoldDB" id="A0A0A9CYS2"/>
<accession>A0A0A9CYS2</accession>
<evidence type="ECO:0000313" key="1">
    <source>
        <dbReference type="EMBL" id="JAD80746.1"/>
    </source>
</evidence>
<sequence>MLSWSTVPRRAVHPSEQLLRARRSLASPPLPAPQPHRRAAQLHCEAGAVQRWCRLPCVPVITSKDWRALARQ</sequence>
<reference evidence="1" key="1">
    <citation type="submission" date="2014-09" db="EMBL/GenBank/DDBJ databases">
        <authorList>
            <person name="Magalhaes I.L.F."/>
            <person name="Oliveira U."/>
            <person name="Santos F.R."/>
            <person name="Vidigal T.H.D.A."/>
            <person name="Brescovit A.D."/>
            <person name="Santos A.J."/>
        </authorList>
    </citation>
    <scope>NUCLEOTIDE SEQUENCE</scope>
    <source>
        <tissue evidence="1">Shoot tissue taken approximately 20 cm above the soil surface</tissue>
    </source>
</reference>
<organism evidence="1">
    <name type="scientific">Arundo donax</name>
    <name type="common">Giant reed</name>
    <name type="synonym">Donax arundinaceus</name>
    <dbReference type="NCBI Taxonomy" id="35708"/>
    <lineage>
        <taxon>Eukaryota</taxon>
        <taxon>Viridiplantae</taxon>
        <taxon>Streptophyta</taxon>
        <taxon>Embryophyta</taxon>
        <taxon>Tracheophyta</taxon>
        <taxon>Spermatophyta</taxon>
        <taxon>Magnoliopsida</taxon>
        <taxon>Liliopsida</taxon>
        <taxon>Poales</taxon>
        <taxon>Poaceae</taxon>
        <taxon>PACMAD clade</taxon>
        <taxon>Arundinoideae</taxon>
        <taxon>Arundineae</taxon>
        <taxon>Arundo</taxon>
    </lineage>
</organism>
<proteinExistence type="predicted"/>